<comment type="caution">
    <text evidence="2">The sequence shown here is derived from an EMBL/GenBank/DDBJ whole genome shotgun (WGS) entry which is preliminary data.</text>
</comment>
<dbReference type="OrthoDB" id="5769716at2"/>
<reference evidence="2 3" key="1">
    <citation type="submission" date="2019-03" db="EMBL/GenBank/DDBJ databases">
        <title>Genomic Encyclopedia of Type Strains, Phase IV (KMG-IV): sequencing the most valuable type-strain genomes for metagenomic binning, comparative biology and taxonomic classification.</title>
        <authorList>
            <person name="Goeker M."/>
        </authorList>
    </citation>
    <scope>NUCLEOTIDE SEQUENCE [LARGE SCALE GENOMIC DNA]</scope>
    <source>
        <strain evidence="2 3">DSM 7445</strain>
    </source>
</reference>
<keyword evidence="2" id="KW-0418">Kinase</keyword>
<evidence type="ECO:0000259" key="1">
    <source>
        <dbReference type="SMART" id="SM00387"/>
    </source>
</evidence>
<dbReference type="SUPFAM" id="SSF55874">
    <property type="entry name" value="ATPase domain of HSP90 chaperone/DNA topoisomerase II/histidine kinase"/>
    <property type="match status" value="1"/>
</dbReference>
<dbReference type="Proteomes" id="UP000295382">
    <property type="component" value="Unassembled WGS sequence"/>
</dbReference>
<dbReference type="RefSeq" id="WP_132259762.1">
    <property type="nucleotide sequence ID" value="NZ_SLZQ01000011.1"/>
</dbReference>
<feature type="domain" description="Histidine kinase/HSP90-like ATPase" evidence="1">
    <location>
        <begin position="43"/>
        <end position="143"/>
    </location>
</feature>
<sequence length="143" mass="15090">MTLSVNAASADQTKTLPLKADDDIVRLRQALRDATVAIGFSLVDQTKFITAASELGRNTVRYGGGGEVLLQHLSDGVRHGIKLTFIDNGPGIPDIKKAMTDGYTTGGGLGLGLSGAKRLCDEFEIDSTVGKGTTVSVAKWKLR</sequence>
<name>A0A4R3HQY8_PAULE</name>
<dbReference type="SMART" id="SM00387">
    <property type="entry name" value="HATPase_c"/>
    <property type="match status" value="1"/>
</dbReference>
<dbReference type="Gene3D" id="3.30.565.10">
    <property type="entry name" value="Histidine kinase-like ATPase, C-terminal domain"/>
    <property type="match status" value="1"/>
</dbReference>
<organism evidence="2 3">
    <name type="scientific">Paucimonas lemoignei</name>
    <name type="common">Pseudomonas lemoignei</name>
    <dbReference type="NCBI Taxonomy" id="29443"/>
    <lineage>
        <taxon>Bacteria</taxon>
        <taxon>Pseudomonadati</taxon>
        <taxon>Pseudomonadota</taxon>
        <taxon>Betaproteobacteria</taxon>
        <taxon>Burkholderiales</taxon>
        <taxon>Burkholderiaceae</taxon>
        <taxon>Paucimonas</taxon>
    </lineage>
</organism>
<evidence type="ECO:0000313" key="2">
    <source>
        <dbReference type="EMBL" id="TCS35184.1"/>
    </source>
</evidence>
<keyword evidence="3" id="KW-1185">Reference proteome</keyword>
<dbReference type="EMBL" id="SLZQ01000011">
    <property type="protein sequence ID" value="TCS35184.1"/>
    <property type="molecule type" value="Genomic_DNA"/>
</dbReference>
<evidence type="ECO:0000313" key="3">
    <source>
        <dbReference type="Proteomes" id="UP000295382"/>
    </source>
</evidence>
<gene>
    <name evidence="2" type="ORF">EDC30_11199</name>
</gene>
<dbReference type="GO" id="GO:0016301">
    <property type="term" value="F:kinase activity"/>
    <property type="evidence" value="ECO:0007669"/>
    <property type="project" value="UniProtKB-KW"/>
</dbReference>
<dbReference type="InterPro" id="IPR036890">
    <property type="entry name" value="HATPase_C_sf"/>
</dbReference>
<proteinExistence type="predicted"/>
<accession>A0A4R3HQY8</accession>
<dbReference type="CDD" id="cd16934">
    <property type="entry name" value="HATPase_RsbT-like"/>
    <property type="match status" value="1"/>
</dbReference>
<dbReference type="InterPro" id="IPR003594">
    <property type="entry name" value="HATPase_dom"/>
</dbReference>
<protein>
    <submittedName>
        <fullName evidence="2">Serine/threonine-protein kinase RsbT</fullName>
    </submittedName>
</protein>
<dbReference type="Pfam" id="PF02518">
    <property type="entry name" value="HATPase_c"/>
    <property type="match status" value="1"/>
</dbReference>
<dbReference type="AlphaFoldDB" id="A0A4R3HQY8"/>
<keyword evidence="2" id="KW-0808">Transferase</keyword>